<dbReference type="EMBL" id="JBHEZZ010000018">
    <property type="protein sequence ID" value="MFC1405037.1"/>
    <property type="molecule type" value="Genomic_DNA"/>
</dbReference>
<evidence type="ECO:0000313" key="2">
    <source>
        <dbReference type="EMBL" id="MFC1405037.1"/>
    </source>
</evidence>
<keyword evidence="3" id="KW-1185">Reference proteome</keyword>
<dbReference type="SUPFAM" id="SSF54593">
    <property type="entry name" value="Glyoxalase/Bleomycin resistance protein/Dihydroxybiphenyl dioxygenase"/>
    <property type="match status" value="1"/>
</dbReference>
<dbReference type="InterPro" id="IPR037523">
    <property type="entry name" value="VOC_core"/>
</dbReference>
<evidence type="ECO:0000259" key="1">
    <source>
        <dbReference type="PROSITE" id="PS51819"/>
    </source>
</evidence>
<reference evidence="2 3" key="1">
    <citation type="submission" date="2024-09" db="EMBL/GenBank/DDBJ databases">
        <authorList>
            <person name="Lee S.D."/>
        </authorList>
    </citation>
    <scope>NUCLEOTIDE SEQUENCE [LARGE SCALE GENOMIC DNA]</scope>
    <source>
        <strain evidence="2 3">N1-5</strain>
    </source>
</reference>
<evidence type="ECO:0000313" key="3">
    <source>
        <dbReference type="Proteomes" id="UP001592528"/>
    </source>
</evidence>
<name>A0ABV6UUG0_9ACTN</name>
<dbReference type="InterPro" id="IPR004360">
    <property type="entry name" value="Glyas_Fos-R_dOase_dom"/>
</dbReference>
<comment type="caution">
    <text evidence="2">The sequence shown here is derived from an EMBL/GenBank/DDBJ whole genome shotgun (WGS) entry which is preliminary data.</text>
</comment>
<organism evidence="2 3">
    <name type="scientific">Streptacidiphilus cavernicola</name>
    <dbReference type="NCBI Taxonomy" id="3342716"/>
    <lineage>
        <taxon>Bacteria</taxon>
        <taxon>Bacillati</taxon>
        <taxon>Actinomycetota</taxon>
        <taxon>Actinomycetes</taxon>
        <taxon>Kitasatosporales</taxon>
        <taxon>Streptomycetaceae</taxon>
        <taxon>Streptacidiphilus</taxon>
    </lineage>
</organism>
<dbReference type="Pfam" id="PF00903">
    <property type="entry name" value="Glyoxalase"/>
    <property type="match status" value="1"/>
</dbReference>
<dbReference type="Proteomes" id="UP001592528">
    <property type="component" value="Unassembled WGS sequence"/>
</dbReference>
<sequence>MINGAHLIVYSRDAEADRAFFRDVLEYPHVDAGHGWLIFKLPPAEVAVHPTDGPETQELFLMCDDVEATVSNLTAKGVQFTQAITDERWGRLTRFRLPGGSEVGMYQPRHERATGL</sequence>
<dbReference type="Gene3D" id="3.10.180.10">
    <property type="entry name" value="2,3-Dihydroxybiphenyl 1,2-Dioxygenase, domain 1"/>
    <property type="match status" value="1"/>
</dbReference>
<dbReference type="PROSITE" id="PS51819">
    <property type="entry name" value="VOC"/>
    <property type="match status" value="1"/>
</dbReference>
<accession>A0ABV6UUG0</accession>
<proteinExistence type="predicted"/>
<gene>
    <name evidence="2" type="ORF">ACEZDJ_27515</name>
</gene>
<dbReference type="InterPro" id="IPR029068">
    <property type="entry name" value="Glyas_Bleomycin-R_OHBP_Dase"/>
</dbReference>
<protein>
    <submittedName>
        <fullName evidence="2">VOC family protein</fullName>
    </submittedName>
</protein>
<feature type="domain" description="VOC" evidence="1">
    <location>
        <begin position="3"/>
        <end position="108"/>
    </location>
</feature>
<dbReference type="RefSeq" id="WP_030259413.1">
    <property type="nucleotide sequence ID" value="NZ_JBHEZZ010000018.1"/>
</dbReference>